<gene>
    <name evidence="7" type="primary">resA_9</name>
    <name evidence="7" type="ORF">ETAA8_60280</name>
</gene>
<dbReference type="GO" id="GO:0030313">
    <property type="term" value="C:cell envelope"/>
    <property type="evidence" value="ECO:0007669"/>
    <property type="project" value="UniProtKB-SubCell"/>
</dbReference>
<dbReference type="AlphaFoldDB" id="A0A517YKX1"/>
<evidence type="ECO:0000256" key="4">
    <source>
        <dbReference type="ARBA" id="ARBA00023284"/>
    </source>
</evidence>
<organism evidence="7 8">
    <name type="scientific">Anatilimnocola aggregata</name>
    <dbReference type="NCBI Taxonomy" id="2528021"/>
    <lineage>
        <taxon>Bacteria</taxon>
        <taxon>Pseudomonadati</taxon>
        <taxon>Planctomycetota</taxon>
        <taxon>Planctomycetia</taxon>
        <taxon>Pirellulales</taxon>
        <taxon>Pirellulaceae</taxon>
        <taxon>Anatilimnocola</taxon>
    </lineage>
</organism>
<dbReference type="PROSITE" id="PS00194">
    <property type="entry name" value="THIOREDOXIN_1"/>
    <property type="match status" value="1"/>
</dbReference>
<feature type="signal peptide" evidence="5">
    <location>
        <begin position="1"/>
        <end position="23"/>
    </location>
</feature>
<evidence type="ECO:0000256" key="3">
    <source>
        <dbReference type="ARBA" id="ARBA00023157"/>
    </source>
</evidence>
<evidence type="ECO:0000256" key="1">
    <source>
        <dbReference type="ARBA" id="ARBA00004196"/>
    </source>
</evidence>
<keyword evidence="5" id="KW-0732">Signal</keyword>
<dbReference type="InterPro" id="IPR013740">
    <property type="entry name" value="Redoxin"/>
</dbReference>
<evidence type="ECO:0000313" key="7">
    <source>
        <dbReference type="EMBL" id="QDU30879.1"/>
    </source>
</evidence>
<feature type="chain" id="PRO_5021832182" evidence="5">
    <location>
        <begin position="24"/>
        <end position="350"/>
    </location>
</feature>
<keyword evidence="4" id="KW-0676">Redox-active center</keyword>
<dbReference type="Pfam" id="PF08534">
    <property type="entry name" value="Redoxin"/>
    <property type="match status" value="1"/>
</dbReference>
<name>A0A517YKX1_9BACT</name>
<evidence type="ECO:0000256" key="5">
    <source>
        <dbReference type="SAM" id="SignalP"/>
    </source>
</evidence>
<evidence type="ECO:0000313" key="8">
    <source>
        <dbReference type="Proteomes" id="UP000315017"/>
    </source>
</evidence>
<dbReference type="PANTHER" id="PTHR42852:SF6">
    <property type="entry name" value="THIOL:DISULFIDE INTERCHANGE PROTEIN DSBE"/>
    <property type="match status" value="1"/>
</dbReference>
<reference evidence="7 8" key="1">
    <citation type="submission" date="2019-02" db="EMBL/GenBank/DDBJ databases">
        <title>Deep-cultivation of Planctomycetes and their phenomic and genomic characterization uncovers novel biology.</title>
        <authorList>
            <person name="Wiegand S."/>
            <person name="Jogler M."/>
            <person name="Boedeker C."/>
            <person name="Pinto D."/>
            <person name="Vollmers J."/>
            <person name="Rivas-Marin E."/>
            <person name="Kohn T."/>
            <person name="Peeters S.H."/>
            <person name="Heuer A."/>
            <person name="Rast P."/>
            <person name="Oberbeckmann S."/>
            <person name="Bunk B."/>
            <person name="Jeske O."/>
            <person name="Meyerdierks A."/>
            <person name="Storesund J.E."/>
            <person name="Kallscheuer N."/>
            <person name="Luecker S."/>
            <person name="Lage O.M."/>
            <person name="Pohl T."/>
            <person name="Merkel B.J."/>
            <person name="Hornburger P."/>
            <person name="Mueller R.-W."/>
            <person name="Bruemmer F."/>
            <person name="Labrenz M."/>
            <person name="Spormann A.M."/>
            <person name="Op den Camp H."/>
            <person name="Overmann J."/>
            <person name="Amann R."/>
            <person name="Jetten M.S.M."/>
            <person name="Mascher T."/>
            <person name="Medema M.H."/>
            <person name="Devos D.P."/>
            <person name="Kaster A.-K."/>
            <person name="Ovreas L."/>
            <person name="Rohde M."/>
            <person name="Galperin M.Y."/>
            <person name="Jogler C."/>
        </authorList>
    </citation>
    <scope>NUCLEOTIDE SEQUENCE [LARGE SCALE GENOMIC DNA]</scope>
    <source>
        <strain evidence="7 8">ETA_A8</strain>
    </source>
</reference>
<dbReference type="PANTHER" id="PTHR42852">
    <property type="entry name" value="THIOL:DISULFIDE INTERCHANGE PROTEIN DSBE"/>
    <property type="match status" value="1"/>
</dbReference>
<dbReference type="KEGG" id="aagg:ETAA8_60280"/>
<dbReference type="EMBL" id="CP036274">
    <property type="protein sequence ID" value="QDU30879.1"/>
    <property type="molecule type" value="Genomic_DNA"/>
</dbReference>
<protein>
    <submittedName>
        <fullName evidence="7">Thiol-disulfide oxidoreductase ResA</fullName>
    </submittedName>
</protein>
<keyword evidence="3" id="KW-1015">Disulfide bond</keyword>
<dbReference type="InterPro" id="IPR013766">
    <property type="entry name" value="Thioredoxin_domain"/>
</dbReference>
<evidence type="ECO:0000259" key="6">
    <source>
        <dbReference type="PROSITE" id="PS51352"/>
    </source>
</evidence>
<keyword evidence="2" id="KW-0201">Cytochrome c-type biogenesis</keyword>
<feature type="domain" description="Thioredoxin" evidence="6">
    <location>
        <begin position="212"/>
        <end position="350"/>
    </location>
</feature>
<evidence type="ECO:0000256" key="2">
    <source>
        <dbReference type="ARBA" id="ARBA00022748"/>
    </source>
</evidence>
<sequence precursor="true">MYRNWLLLLVVALGLALSSPAVFTSQQTLANQDAAGDALPEGKDAADVVQQIQQQLFMKGLEGIDTFNKQKAAFYRKYADDPARWQLKLVEVQVAMVSGKANEATALLKEIEAAKDAPEMVKGNASAFHLQGQARDVMAGKIKLDDFGAQIESHLKKYPRVPANRQLAYILVEASAADPAQAEQRLTALANNSYLAIADLAEKKLKVVKIRKELASKPLELSFTAVDGREVDFAKLRGKVVLIDFWATWCGPCMAEVPNVVQIYKKLHDKGFEIVGVSLDSDKEKLIQVAKENEMSWPHQFDGKGWENELAQKYGVQSIPEMWLVNKKGIMRVFNRSQNLGEEVEKLLAE</sequence>
<comment type="subcellular location">
    <subcellularLocation>
        <location evidence="1">Cell envelope</location>
    </subcellularLocation>
</comment>
<dbReference type="InterPro" id="IPR017937">
    <property type="entry name" value="Thioredoxin_CS"/>
</dbReference>
<dbReference type="RefSeq" id="WP_202921334.1">
    <property type="nucleotide sequence ID" value="NZ_CP036274.1"/>
</dbReference>
<dbReference type="Gene3D" id="3.40.30.10">
    <property type="entry name" value="Glutaredoxin"/>
    <property type="match status" value="1"/>
</dbReference>
<dbReference type="InterPro" id="IPR036249">
    <property type="entry name" value="Thioredoxin-like_sf"/>
</dbReference>
<dbReference type="InterPro" id="IPR050553">
    <property type="entry name" value="Thioredoxin_ResA/DsbE_sf"/>
</dbReference>
<dbReference type="SUPFAM" id="SSF52833">
    <property type="entry name" value="Thioredoxin-like"/>
    <property type="match status" value="1"/>
</dbReference>
<dbReference type="GO" id="GO:0017004">
    <property type="term" value="P:cytochrome complex assembly"/>
    <property type="evidence" value="ECO:0007669"/>
    <property type="project" value="UniProtKB-KW"/>
</dbReference>
<keyword evidence="8" id="KW-1185">Reference proteome</keyword>
<accession>A0A517YKX1</accession>
<dbReference type="PROSITE" id="PS51352">
    <property type="entry name" value="THIOREDOXIN_2"/>
    <property type="match status" value="1"/>
</dbReference>
<dbReference type="CDD" id="cd02966">
    <property type="entry name" value="TlpA_like_family"/>
    <property type="match status" value="1"/>
</dbReference>
<dbReference type="Proteomes" id="UP000315017">
    <property type="component" value="Chromosome"/>
</dbReference>
<proteinExistence type="predicted"/>